<feature type="compositionally biased region" description="Polar residues" evidence="1">
    <location>
        <begin position="17"/>
        <end position="28"/>
    </location>
</feature>
<organism evidence="2 3">
    <name type="scientific">Aspergillus candidus</name>
    <dbReference type="NCBI Taxonomy" id="41067"/>
    <lineage>
        <taxon>Eukaryota</taxon>
        <taxon>Fungi</taxon>
        <taxon>Dikarya</taxon>
        <taxon>Ascomycota</taxon>
        <taxon>Pezizomycotina</taxon>
        <taxon>Eurotiomycetes</taxon>
        <taxon>Eurotiomycetidae</taxon>
        <taxon>Eurotiales</taxon>
        <taxon>Aspergillaceae</taxon>
        <taxon>Aspergillus</taxon>
        <taxon>Aspergillus subgen. Circumdati</taxon>
    </lineage>
</organism>
<dbReference type="RefSeq" id="XP_024673946.1">
    <property type="nucleotide sequence ID" value="XM_024811758.1"/>
</dbReference>
<feature type="compositionally biased region" description="Basic residues" evidence="1">
    <location>
        <begin position="75"/>
        <end position="86"/>
    </location>
</feature>
<dbReference type="GeneID" id="36518918"/>
<gene>
    <name evidence="2" type="ORF">BDW47DRAFT_101953</name>
</gene>
<reference evidence="2 3" key="1">
    <citation type="submission" date="2017-12" db="EMBL/GenBank/DDBJ databases">
        <authorList>
            <consortium name="DOE Joint Genome Institute"/>
            <person name="Haridas S."/>
            <person name="Kjaerbolling I."/>
            <person name="Vesth T.C."/>
            <person name="Frisvad J.C."/>
            <person name="Nybo J.L."/>
            <person name="Theobald S."/>
            <person name="Kuo A."/>
            <person name="Bowyer P."/>
            <person name="Matsuda Y."/>
            <person name="Mondo S."/>
            <person name="Lyhne E.K."/>
            <person name="Kogle M.E."/>
            <person name="Clum A."/>
            <person name="Lipzen A."/>
            <person name="Salamov A."/>
            <person name="Ngan C.Y."/>
            <person name="Daum C."/>
            <person name="Chiniquy J."/>
            <person name="Barry K."/>
            <person name="LaButti K."/>
            <person name="Simmons B.A."/>
            <person name="Magnuson J.K."/>
            <person name="Mortensen U.H."/>
            <person name="Larsen T.O."/>
            <person name="Grigoriev I.V."/>
            <person name="Baker S.E."/>
            <person name="Andersen M.R."/>
            <person name="Nordberg H.P."/>
            <person name="Cantor M.N."/>
            <person name="Hua S.X."/>
        </authorList>
    </citation>
    <scope>NUCLEOTIDE SEQUENCE [LARGE SCALE GENOMIC DNA]</scope>
    <source>
        <strain evidence="2 3">CBS 102.13</strain>
    </source>
</reference>
<dbReference type="EMBL" id="KZ559126">
    <property type="protein sequence ID" value="PLB39934.1"/>
    <property type="molecule type" value="Genomic_DNA"/>
</dbReference>
<keyword evidence="3" id="KW-1185">Reference proteome</keyword>
<accession>A0A2I2FH42</accession>
<feature type="compositionally biased region" description="Low complexity" evidence="1">
    <location>
        <begin position="63"/>
        <end position="74"/>
    </location>
</feature>
<feature type="compositionally biased region" description="Polar residues" evidence="1">
    <location>
        <begin position="51"/>
        <end position="62"/>
    </location>
</feature>
<dbReference type="Proteomes" id="UP000234585">
    <property type="component" value="Unassembled WGS sequence"/>
</dbReference>
<feature type="region of interest" description="Disordered" evidence="1">
    <location>
        <begin position="1"/>
        <end position="101"/>
    </location>
</feature>
<evidence type="ECO:0000256" key="1">
    <source>
        <dbReference type="SAM" id="MobiDB-lite"/>
    </source>
</evidence>
<name>A0A2I2FH42_ASPCN</name>
<sequence length="187" mass="20996">MPLGSSYVHAVEERSSHCPTGQESTYTSYLGAASLAPDDIQPSTHPPQPSTDPSTTHPRQSCQQQTPASRATTSARKRRESKRHVGGVHAPNTRVTQARSDQSQCKDDWLWEHRSGRIRFMLPFFLPLFICCFRPDRSLPRLHFWLILSCLSYLSIQSICVRITVCVADSALRWSGGSDRLGQWTVA</sequence>
<evidence type="ECO:0000313" key="3">
    <source>
        <dbReference type="Proteomes" id="UP000234585"/>
    </source>
</evidence>
<protein>
    <submittedName>
        <fullName evidence="2">Uncharacterized protein</fullName>
    </submittedName>
</protein>
<proteinExistence type="predicted"/>
<evidence type="ECO:0000313" key="2">
    <source>
        <dbReference type="EMBL" id="PLB39934.1"/>
    </source>
</evidence>
<dbReference type="AlphaFoldDB" id="A0A2I2FH42"/>